<name>A0AAW0QFF9_9PEZI</name>
<feature type="compositionally biased region" description="Basic and acidic residues" evidence="1">
    <location>
        <begin position="21"/>
        <end position="33"/>
    </location>
</feature>
<reference evidence="2 3" key="1">
    <citation type="submission" date="2023-01" db="EMBL/GenBank/DDBJ databases">
        <title>Analysis of 21 Apiospora genomes using comparative genomics revels a genus with tremendous synthesis potential of carbohydrate active enzymes and secondary metabolites.</title>
        <authorList>
            <person name="Sorensen T."/>
        </authorList>
    </citation>
    <scope>NUCLEOTIDE SEQUENCE [LARGE SCALE GENOMIC DNA]</scope>
    <source>
        <strain evidence="2 3">CBS 117206</strain>
    </source>
</reference>
<dbReference type="InterPro" id="IPR008949">
    <property type="entry name" value="Isoprenoid_synthase_dom_sf"/>
</dbReference>
<sequence>MSASTAGETQSLTNVFAEGPHVSETRQPERPSFEEVKEELADQTLTIPNLRLLFEHWPQGVNPALESLEHAILGGVEKFGMKPEHRESLVEANVAHFAAQCWPEADLDILKFSAHLVMWTWGIEGYTDTLVAGQETANNFRSEAKSVWSSMLELSGLNGARNDSREPALQYRTLIASFKPLAARCCQMFDPESRQLLLDELFVYLKGTELEANMRSSRQMPSHDRYLHMRTLANGSGFFLVLSGLYKLAGNQAVVGRSPPWVELKKTAATINFLVNDLVSAKREFKTGEYLNSILLRAHDLHSVDASAAECIIRIKSLVQEFDHQAQAILADATQTDKARTAAVGAIRAMRSFNVGSLEWRLKTANGDRAASLNVKRYGLRDHTMLDGTIRLKLGQ</sequence>
<dbReference type="SUPFAM" id="SSF48576">
    <property type="entry name" value="Terpenoid synthases"/>
    <property type="match status" value="1"/>
</dbReference>
<dbReference type="EMBL" id="JAQQWP010000009">
    <property type="protein sequence ID" value="KAK8100989.1"/>
    <property type="molecule type" value="Genomic_DNA"/>
</dbReference>
<organism evidence="2 3">
    <name type="scientific">Apiospora kogelbergensis</name>
    <dbReference type="NCBI Taxonomy" id="1337665"/>
    <lineage>
        <taxon>Eukaryota</taxon>
        <taxon>Fungi</taxon>
        <taxon>Dikarya</taxon>
        <taxon>Ascomycota</taxon>
        <taxon>Pezizomycotina</taxon>
        <taxon>Sordariomycetes</taxon>
        <taxon>Xylariomycetidae</taxon>
        <taxon>Amphisphaeriales</taxon>
        <taxon>Apiosporaceae</taxon>
        <taxon>Apiospora</taxon>
    </lineage>
</organism>
<dbReference type="Pfam" id="PF19086">
    <property type="entry name" value="Terpene_syn_C_2"/>
    <property type="match status" value="1"/>
</dbReference>
<evidence type="ECO:0008006" key="4">
    <source>
        <dbReference type="Google" id="ProtNLM"/>
    </source>
</evidence>
<proteinExistence type="predicted"/>
<dbReference type="AlphaFoldDB" id="A0AAW0QFF9"/>
<gene>
    <name evidence="2" type="ORF">PG999_011363</name>
</gene>
<comment type="caution">
    <text evidence="2">The sequence shown here is derived from an EMBL/GenBank/DDBJ whole genome shotgun (WGS) entry which is preliminary data.</text>
</comment>
<feature type="compositionally biased region" description="Polar residues" evidence="1">
    <location>
        <begin position="1"/>
        <end position="14"/>
    </location>
</feature>
<dbReference type="Proteomes" id="UP001392437">
    <property type="component" value="Unassembled WGS sequence"/>
</dbReference>
<evidence type="ECO:0000313" key="2">
    <source>
        <dbReference type="EMBL" id="KAK8100989.1"/>
    </source>
</evidence>
<feature type="region of interest" description="Disordered" evidence="1">
    <location>
        <begin position="1"/>
        <end position="33"/>
    </location>
</feature>
<keyword evidence="3" id="KW-1185">Reference proteome</keyword>
<evidence type="ECO:0000313" key="3">
    <source>
        <dbReference type="Proteomes" id="UP001392437"/>
    </source>
</evidence>
<evidence type="ECO:0000256" key="1">
    <source>
        <dbReference type="SAM" id="MobiDB-lite"/>
    </source>
</evidence>
<accession>A0AAW0QFF9</accession>
<dbReference type="Gene3D" id="1.10.600.10">
    <property type="entry name" value="Farnesyl Diphosphate Synthase"/>
    <property type="match status" value="1"/>
</dbReference>
<protein>
    <recommendedName>
        <fullName evidence="4">Terpene synthase</fullName>
    </recommendedName>
</protein>